<accession>A0ACC3NHA3</accession>
<evidence type="ECO:0000313" key="2">
    <source>
        <dbReference type="Proteomes" id="UP001281147"/>
    </source>
</evidence>
<name>A0ACC3NHA3_9PEZI</name>
<organism evidence="1 2">
    <name type="scientific">Vermiconidia calcicola</name>
    <dbReference type="NCBI Taxonomy" id="1690605"/>
    <lineage>
        <taxon>Eukaryota</taxon>
        <taxon>Fungi</taxon>
        <taxon>Dikarya</taxon>
        <taxon>Ascomycota</taxon>
        <taxon>Pezizomycotina</taxon>
        <taxon>Dothideomycetes</taxon>
        <taxon>Dothideomycetidae</taxon>
        <taxon>Mycosphaerellales</taxon>
        <taxon>Extremaceae</taxon>
        <taxon>Vermiconidia</taxon>
    </lineage>
</organism>
<evidence type="ECO:0000313" key="1">
    <source>
        <dbReference type="EMBL" id="KAK3716886.1"/>
    </source>
</evidence>
<comment type="caution">
    <text evidence="1">The sequence shown here is derived from an EMBL/GenBank/DDBJ whole genome shotgun (WGS) entry which is preliminary data.</text>
</comment>
<dbReference type="EMBL" id="JAUTXU010000040">
    <property type="protein sequence ID" value="KAK3716886.1"/>
    <property type="molecule type" value="Genomic_DNA"/>
</dbReference>
<keyword evidence="2" id="KW-1185">Reference proteome</keyword>
<reference evidence="1" key="1">
    <citation type="submission" date="2023-07" db="EMBL/GenBank/DDBJ databases">
        <title>Black Yeasts Isolated from many extreme environments.</title>
        <authorList>
            <person name="Coleine C."/>
            <person name="Stajich J.E."/>
            <person name="Selbmann L."/>
        </authorList>
    </citation>
    <scope>NUCLEOTIDE SEQUENCE</scope>
    <source>
        <strain evidence="1">CCFEE 5714</strain>
    </source>
</reference>
<gene>
    <name evidence="1" type="ORF">LTR37_006236</name>
</gene>
<sequence>MISTRAIARAPRAARVVRLNAAPIKRSTRFASSSAAPETGAGSGAITGGIVGGAAALGVGYAFYHFSGAKSAVQSASQAKGYFDNATDSLKVKFDEKTPDTNQAIQTLRETANKYASFIPGGRGYVDSAFNDLESIRKKHGDEVDKIVSEAYGELRDVSKKGVSMDSARDTYNVLAKHVERLFSLAGDASEDIMNNHPELKQKLGGSTDQLKQLGERLGPEAKKQVDETWKEINDILQQGMRADTVMRVWTLVQEKTQQLSKMGEQAFNQGYEQIKPMLEKNPQVKKLVEDNMDTLKKGNMAEVVNQVKSAVSSGSTQDLEKYLQQAKEKTQQHSSQALSGWLEMIPNGGQIMPQLMKLREVAQKHGDEAQNLAKETMEEIKKVLDKKVSEAEKLYESGKEDAKK</sequence>
<protein>
    <submittedName>
        <fullName evidence="1">Uncharacterized protein</fullName>
    </submittedName>
</protein>
<proteinExistence type="predicted"/>
<dbReference type="Proteomes" id="UP001281147">
    <property type="component" value="Unassembled WGS sequence"/>
</dbReference>